<feature type="chain" id="PRO_5006915340" evidence="2">
    <location>
        <begin position="24"/>
        <end position="147"/>
    </location>
</feature>
<dbReference type="Pfam" id="PF07813">
    <property type="entry name" value="LTXXQ"/>
    <property type="match status" value="1"/>
</dbReference>
<gene>
    <name evidence="3" type="ORF">Lmac_1017</name>
</gene>
<feature type="signal peptide" evidence="2">
    <location>
        <begin position="1"/>
        <end position="23"/>
    </location>
</feature>
<dbReference type="Gene3D" id="1.20.120.1490">
    <property type="match status" value="1"/>
</dbReference>
<accession>A0A0W0W7Q6</accession>
<organism evidence="3 4">
    <name type="scientific">Legionella maceachernii</name>
    <dbReference type="NCBI Taxonomy" id="466"/>
    <lineage>
        <taxon>Bacteria</taxon>
        <taxon>Pseudomonadati</taxon>
        <taxon>Pseudomonadota</taxon>
        <taxon>Gammaproteobacteria</taxon>
        <taxon>Legionellales</taxon>
        <taxon>Legionellaceae</taxon>
        <taxon>Legionella</taxon>
    </lineage>
</organism>
<feature type="coiled-coil region" evidence="1">
    <location>
        <begin position="115"/>
        <end position="142"/>
    </location>
</feature>
<evidence type="ECO:0000256" key="2">
    <source>
        <dbReference type="SAM" id="SignalP"/>
    </source>
</evidence>
<dbReference type="InterPro" id="IPR012899">
    <property type="entry name" value="LTXXQ"/>
</dbReference>
<dbReference type="PATRIC" id="fig|466.6.peg.1083"/>
<reference evidence="3 4" key="1">
    <citation type="submission" date="2015-11" db="EMBL/GenBank/DDBJ databases">
        <title>Genomic analysis of 38 Legionella species identifies large and diverse effector repertoires.</title>
        <authorList>
            <person name="Burstein D."/>
            <person name="Amaro F."/>
            <person name="Zusman T."/>
            <person name="Lifshitz Z."/>
            <person name="Cohen O."/>
            <person name="Gilbert J.A."/>
            <person name="Pupko T."/>
            <person name="Shuman H.A."/>
            <person name="Segal G."/>
        </authorList>
    </citation>
    <scope>NUCLEOTIDE SEQUENCE [LARGE SCALE GENOMIC DNA]</scope>
    <source>
        <strain evidence="3 4">PX-1-G2-E2</strain>
    </source>
</reference>
<dbReference type="OrthoDB" id="5652263at2"/>
<dbReference type="EMBL" id="LNYL01000027">
    <property type="protein sequence ID" value="KTD27958.1"/>
    <property type="molecule type" value="Genomic_DNA"/>
</dbReference>
<keyword evidence="1" id="KW-0175">Coiled coil</keyword>
<name>A0A0W0W7Q6_9GAMM</name>
<dbReference type="Proteomes" id="UP000054908">
    <property type="component" value="Unassembled WGS sequence"/>
</dbReference>
<protein>
    <submittedName>
        <fullName evidence="3">16 kD immunogenic protein</fullName>
    </submittedName>
</protein>
<dbReference type="AlphaFoldDB" id="A0A0W0W7Q6"/>
<evidence type="ECO:0000256" key="1">
    <source>
        <dbReference type="SAM" id="Coils"/>
    </source>
</evidence>
<keyword evidence="4" id="KW-1185">Reference proteome</keyword>
<evidence type="ECO:0000313" key="4">
    <source>
        <dbReference type="Proteomes" id="UP000054908"/>
    </source>
</evidence>
<proteinExistence type="predicted"/>
<dbReference type="GO" id="GO:0042597">
    <property type="term" value="C:periplasmic space"/>
    <property type="evidence" value="ECO:0007669"/>
    <property type="project" value="InterPro"/>
</dbReference>
<comment type="caution">
    <text evidence="3">The sequence shown here is derived from an EMBL/GenBank/DDBJ whole genome shotgun (WGS) entry which is preliminary data.</text>
</comment>
<sequence length="147" mass="16437">MNKKILGTILFVFSLVFGQVSFADSMDCGKGIKDMVQSLNLDDSQKAKIKPILDQLKSTVNDKATQLDGLRKQISQQVMSANMDQSTVDNLVDQKTKLIGDIIKAKIAATNQIMSVLTDAQKTQLQKKIQDLEEKMAEKYKKCHEDD</sequence>
<dbReference type="RefSeq" id="WP_058451816.1">
    <property type="nucleotide sequence ID" value="NZ_CAAAIB010000018.1"/>
</dbReference>
<evidence type="ECO:0000313" key="3">
    <source>
        <dbReference type="EMBL" id="KTD27958.1"/>
    </source>
</evidence>
<keyword evidence="2" id="KW-0732">Signal</keyword>